<protein>
    <submittedName>
        <fullName evidence="1">Uncharacterized protein</fullName>
    </submittedName>
</protein>
<dbReference type="AlphaFoldDB" id="A0A0A9S5D6"/>
<sequence>MINVVFLFAPNVISTSYFYQITALGSIRLTISLCLYLFSYVGLLFCLLSLLCLYT</sequence>
<dbReference type="EMBL" id="GBRH01282617">
    <property type="protein sequence ID" value="JAD15278.1"/>
    <property type="molecule type" value="Transcribed_RNA"/>
</dbReference>
<reference evidence="1" key="2">
    <citation type="journal article" date="2015" name="Data Brief">
        <title>Shoot transcriptome of the giant reed, Arundo donax.</title>
        <authorList>
            <person name="Barrero R.A."/>
            <person name="Guerrero F.D."/>
            <person name="Moolhuijzen P."/>
            <person name="Goolsby J.A."/>
            <person name="Tidwell J."/>
            <person name="Bellgard S.E."/>
            <person name="Bellgard M.I."/>
        </authorList>
    </citation>
    <scope>NUCLEOTIDE SEQUENCE</scope>
    <source>
        <tissue evidence="1">Shoot tissue taken approximately 20 cm above the soil surface</tissue>
    </source>
</reference>
<name>A0A0A9S5D6_ARUDO</name>
<organism evidence="1">
    <name type="scientific">Arundo donax</name>
    <name type="common">Giant reed</name>
    <name type="synonym">Donax arundinaceus</name>
    <dbReference type="NCBI Taxonomy" id="35708"/>
    <lineage>
        <taxon>Eukaryota</taxon>
        <taxon>Viridiplantae</taxon>
        <taxon>Streptophyta</taxon>
        <taxon>Embryophyta</taxon>
        <taxon>Tracheophyta</taxon>
        <taxon>Spermatophyta</taxon>
        <taxon>Magnoliopsida</taxon>
        <taxon>Liliopsida</taxon>
        <taxon>Poales</taxon>
        <taxon>Poaceae</taxon>
        <taxon>PACMAD clade</taxon>
        <taxon>Arundinoideae</taxon>
        <taxon>Arundineae</taxon>
        <taxon>Arundo</taxon>
    </lineage>
</organism>
<evidence type="ECO:0000313" key="1">
    <source>
        <dbReference type="EMBL" id="JAD15278.1"/>
    </source>
</evidence>
<proteinExistence type="predicted"/>
<accession>A0A0A9S5D6</accession>
<reference evidence="1" key="1">
    <citation type="submission" date="2014-09" db="EMBL/GenBank/DDBJ databases">
        <authorList>
            <person name="Magalhaes I.L.F."/>
            <person name="Oliveira U."/>
            <person name="Santos F.R."/>
            <person name="Vidigal T.H.D.A."/>
            <person name="Brescovit A.D."/>
            <person name="Santos A.J."/>
        </authorList>
    </citation>
    <scope>NUCLEOTIDE SEQUENCE</scope>
    <source>
        <tissue evidence="1">Shoot tissue taken approximately 20 cm above the soil surface</tissue>
    </source>
</reference>